<comment type="similarity">
    <text evidence="2">Belongs to the AB hydrolase superfamily. LDAH family.</text>
</comment>
<evidence type="ECO:0000313" key="7">
    <source>
        <dbReference type="Proteomes" id="UP000246121"/>
    </source>
</evidence>
<keyword evidence="5" id="KW-0472">Membrane</keyword>
<evidence type="ECO:0000256" key="5">
    <source>
        <dbReference type="SAM" id="Phobius"/>
    </source>
</evidence>
<dbReference type="SUPFAM" id="SSF53474">
    <property type="entry name" value="alpha/beta-Hydrolases"/>
    <property type="match status" value="1"/>
</dbReference>
<dbReference type="VEuPathDB" id="TriTrypDB:TcG_03897"/>
<dbReference type="EMBL" id="PRFA01000008">
    <property type="protein sequence ID" value="PWU99679.1"/>
    <property type="molecule type" value="Genomic_DNA"/>
</dbReference>
<reference evidence="6 7" key="1">
    <citation type="journal article" date="2018" name="Microb. Genom.">
        <title>Expanding an expanded genome: long-read sequencing of Trypanosoma cruzi.</title>
        <authorList>
            <person name="Berna L."/>
            <person name="Rodriguez M."/>
            <person name="Chiribao M.L."/>
            <person name="Parodi-Talice A."/>
            <person name="Pita S."/>
            <person name="Rijo G."/>
            <person name="Alvarez-Valin F."/>
            <person name="Robello C."/>
        </authorList>
    </citation>
    <scope>NUCLEOTIDE SEQUENCE [LARGE SCALE GENOMIC DNA]</scope>
    <source>
        <strain evidence="6 7">Dm28c</strain>
    </source>
</reference>
<dbReference type="VEuPathDB" id="TriTrypDB:TcCLB.507519.50"/>
<keyword evidence="5" id="KW-0812">Transmembrane</keyword>
<keyword evidence="4" id="KW-0378">Hydrolase</keyword>
<keyword evidence="5" id="KW-1133">Transmembrane helix</keyword>
<dbReference type="GO" id="GO:0016298">
    <property type="term" value="F:lipase activity"/>
    <property type="evidence" value="ECO:0007669"/>
    <property type="project" value="InterPro"/>
</dbReference>
<dbReference type="VEuPathDB" id="TriTrypDB:TcCL_ESM01348"/>
<comment type="caution">
    <text evidence="6">The sequence shown here is derived from an EMBL/GenBank/DDBJ whole genome shotgun (WGS) entry which is preliminary data.</text>
</comment>
<dbReference type="OrthoDB" id="448051at2759"/>
<dbReference type="VEuPathDB" id="TriTrypDB:TcBrA4_0107280"/>
<feature type="transmembrane region" description="Helical" evidence="5">
    <location>
        <begin position="172"/>
        <end position="195"/>
    </location>
</feature>
<dbReference type="VEuPathDB" id="TriTrypDB:ECC02_004619"/>
<dbReference type="VEuPathDB" id="TriTrypDB:TCDM_01373"/>
<evidence type="ECO:0000256" key="4">
    <source>
        <dbReference type="ARBA" id="ARBA00022801"/>
    </source>
</evidence>
<name>A0A2V2VTB9_TRYCR</name>
<dbReference type="GO" id="GO:0019915">
    <property type="term" value="P:lipid storage"/>
    <property type="evidence" value="ECO:0007669"/>
    <property type="project" value="InterPro"/>
</dbReference>
<protein>
    <recommendedName>
        <fullName evidence="8">Lipid droplet-associated hydrolase</fullName>
    </recommendedName>
</protein>
<comment type="subcellular location">
    <subcellularLocation>
        <location evidence="1">Lipid droplet</location>
    </subcellularLocation>
</comment>
<dbReference type="VEuPathDB" id="TriTrypDB:C4B63_8g548"/>
<dbReference type="Pfam" id="PF10230">
    <property type="entry name" value="LIDHydrolase"/>
    <property type="match status" value="1"/>
</dbReference>
<evidence type="ECO:0008006" key="8">
    <source>
        <dbReference type="Google" id="ProtNLM"/>
    </source>
</evidence>
<evidence type="ECO:0000256" key="3">
    <source>
        <dbReference type="ARBA" id="ARBA00022677"/>
    </source>
</evidence>
<dbReference type="VEuPathDB" id="TriTrypDB:BCY84_13347"/>
<evidence type="ECO:0000313" key="6">
    <source>
        <dbReference type="EMBL" id="PWU99679.1"/>
    </source>
</evidence>
<sequence>MSLPNAIVTWQCPSRPFSVVEVLQSCPNLLDYLCETSCTEAMRRPPSTHRKLFILFPGNPGLVHFYERFVELMTVRRLDVLVMGFAGHSFVDQNNGRVFDLQDQVETAEHFLRAVLTPYTLKWYGKHIYIGGHSIGAFVAMQMLTRFPCIKRCFSLCGLLSNAQNSPNGKRLFFLCSHAVIYGLFTFCVMLLLLMPKAVVSMFLRWYAPSVSPPLRRLMTRHLNPNILWNCFFMARQELRQVREIDRPLMKAVEDRMVFFYVTSDRWAPPQHAQEVKVACEGHAGFVMETDPNVPHSWCLDHNELVVERGVMPFL</sequence>
<evidence type="ECO:0000256" key="2">
    <source>
        <dbReference type="ARBA" id="ARBA00008300"/>
    </source>
</evidence>
<keyword evidence="3" id="KW-0551">Lipid droplet</keyword>
<proteinExistence type="inferred from homology"/>
<dbReference type="VEuPathDB" id="TriTrypDB:TCSYLVIO_002382"/>
<dbReference type="PANTHER" id="PTHR13390:SF0">
    <property type="entry name" value="LIPID DROPLET-ASSOCIATED HYDROLASE"/>
    <property type="match status" value="1"/>
</dbReference>
<dbReference type="Proteomes" id="UP000246121">
    <property type="component" value="Unassembled WGS sequence"/>
</dbReference>
<gene>
    <name evidence="6" type="ORF">C4B63_8g548</name>
</gene>
<dbReference type="AlphaFoldDB" id="A0A2V2VTB9"/>
<dbReference type="VEuPathDB" id="TriTrypDB:TcCLB.508207.160"/>
<dbReference type="InterPro" id="IPR029058">
    <property type="entry name" value="AB_hydrolase_fold"/>
</dbReference>
<dbReference type="Gene3D" id="3.40.50.1820">
    <property type="entry name" value="alpha/beta hydrolase"/>
    <property type="match status" value="1"/>
</dbReference>
<dbReference type="GO" id="GO:0005811">
    <property type="term" value="C:lipid droplet"/>
    <property type="evidence" value="ECO:0007669"/>
    <property type="project" value="UniProtKB-SubCell"/>
</dbReference>
<organism evidence="6 7">
    <name type="scientific">Trypanosoma cruzi</name>
    <dbReference type="NCBI Taxonomy" id="5693"/>
    <lineage>
        <taxon>Eukaryota</taxon>
        <taxon>Discoba</taxon>
        <taxon>Euglenozoa</taxon>
        <taxon>Kinetoplastea</taxon>
        <taxon>Metakinetoplastina</taxon>
        <taxon>Trypanosomatida</taxon>
        <taxon>Trypanosomatidae</taxon>
        <taxon>Trypanosoma</taxon>
        <taxon>Schizotrypanum</taxon>
    </lineage>
</organism>
<dbReference type="PANTHER" id="PTHR13390">
    <property type="entry name" value="LIPASE"/>
    <property type="match status" value="1"/>
</dbReference>
<dbReference type="InterPro" id="IPR019363">
    <property type="entry name" value="LDAH"/>
</dbReference>
<dbReference type="VEuPathDB" id="TriTrypDB:Tc_MARK_1100"/>
<evidence type="ECO:0000256" key="1">
    <source>
        <dbReference type="ARBA" id="ARBA00004502"/>
    </source>
</evidence>
<dbReference type="VEuPathDB" id="TriTrypDB:C3747_4g763"/>
<accession>A0A2V2VTB9</accession>